<keyword evidence="3" id="KW-1185">Reference proteome</keyword>
<evidence type="ECO:0000313" key="3">
    <source>
        <dbReference type="Proteomes" id="UP000596660"/>
    </source>
</evidence>
<evidence type="ECO:0000256" key="1">
    <source>
        <dbReference type="SAM" id="MobiDB-lite"/>
    </source>
</evidence>
<dbReference type="EnsemblPlants" id="AUR62035971-RA">
    <property type="protein sequence ID" value="AUR62035971-RA:cds"/>
    <property type="gene ID" value="AUR62035971"/>
</dbReference>
<dbReference type="PANTHER" id="PTHR34835:SF34">
    <property type="entry name" value="OS08G0555500 PROTEIN"/>
    <property type="match status" value="1"/>
</dbReference>
<feature type="region of interest" description="Disordered" evidence="1">
    <location>
        <begin position="394"/>
        <end position="435"/>
    </location>
</feature>
<name>A0A803MVP4_CHEQI</name>
<dbReference type="Proteomes" id="UP000596660">
    <property type="component" value="Unplaced"/>
</dbReference>
<evidence type="ECO:0000313" key="2">
    <source>
        <dbReference type="EnsemblPlants" id="AUR62035971-RA:cds"/>
    </source>
</evidence>
<dbReference type="Gramene" id="AUR62035971-RA">
    <property type="protein sequence ID" value="AUR62035971-RA:cds"/>
    <property type="gene ID" value="AUR62035971"/>
</dbReference>
<dbReference type="AlphaFoldDB" id="A0A803MVP4"/>
<reference evidence="2" key="1">
    <citation type="journal article" date="2017" name="Nature">
        <title>The genome of Chenopodium quinoa.</title>
        <authorList>
            <person name="Jarvis D.E."/>
            <person name="Ho Y.S."/>
            <person name="Lightfoot D.J."/>
            <person name="Schmoeckel S.M."/>
            <person name="Li B."/>
            <person name="Borm T.J.A."/>
            <person name="Ohyanagi H."/>
            <person name="Mineta K."/>
            <person name="Michell C.T."/>
            <person name="Saber N."/>
            <person name="Kharbatia N.M."/>
            <person name="Rupper R.R."/>
            <person name="Sharp A.R."/>
            <person name="Dally N."/>
            <person name="Boughton B.A."/>
            <person name="Woo Y.H."/>
            <person name="Gao G."/>
            <person name="Schijlen E.G.W.M."/>
            <person name="Guo X."/>
            <person name="Momin A.A."/>
            <person name="Negrao S."/>
            <person name="Al-Babili S."/>
            <person name="Gehring C."/>
            <person name="Roessner U."/>
            <person name="Jung C."/>
            <person name="Murphy K."/>
            <person name="Arold S.T."/>
            <person name="Gojobori T."/>
            <person name="van der Linden C.G."/>
            <person name="van Loo E.N."/>
            <person name="Jellen E.N."/>
            <person name="Maughan P.J."/>
            <person name="Tester M."/>
        </authorList>
    </citation>
    <scope>NUCLEOTIDE SEQUENCE [LARGE SCALE GENOMIC DNA]</scope>
    <source>
        <strain evidence="2">cv. PI 614886</strain>
    </source>
</reference>
<organism evidence="2 3">
    <name type="scientific">Chenopodium quinoa</name>
    <name type="common">Quinoa</name>
    <dbReference type="NCBI Taxonomy" id="63459"/>
    <lineage>
        <taxon>Eukaryota</taxon>
        <taxon>Viridiplantae</taxon>
        <taxon>Streptophyta</taxon>
        <taxon>Embryophyta</taxon>
        <taxon>Tracheophyta</taxon>
        <taxon>Spermatophyta</taxon>
        <taxon>Magnoliopsida</taxon>
        <taxon>eudicotyledons</taxon>
        <taxon>Gunneridae</taxon>
        <taxon>Pentapetalae</taxon>
        <taxon>Caryophyllales</taxon>
        <taxon>Chenopodiaceae</taxon>
        <taxon>Chenopodioideae</taxon>
        <taxon>Atripliceae</taxon>
        <taxon>Chenopodium</taxon>
    </lineage>
</organism>
<sequence length="435" mass="49954">MPVESAKGKIVPKKAKIILKNAKPVPDVKKRKRSSQLELVSDSDFGTSADQRPLMTRSRPHTLGNLVKNFSDKQKQAVVEVGFGGLLRLKLKTHCRKMLPWLVKNFNACSCMFTVASGKEFVVTRNDVCDVFCLPMGDIPVPELKKNPEVVSVDNYILQAWRSDFDVSDKQSIPLSKLESWMQELVDEREAFKRFFVVHAMSSFLAPTPNKLVSLKLLKAVEEVNEIKTFDWSSYVLRKLKKSVDKYKKDLTVQSFQEKIWCPLPLHLIKIRWCIVDCYALYMNEVACFESSVPRRFFFGVRQSNETGDNSNVVNDLHGIWEGLVSYENPECDIIDSELVAGRKYLRGQICTTLVLCDMNESRADVLADVPKFNERKKNVDYVKGIEERRKAAITEKKKQEANERKETKEKAKAEENPKEKRAEKQTKRYTPSKD</sequence>
<dbReference type="PANTHER" id="PTHR34835">
    <property type="entry name" value="OS07G0283600 PROTEIN-RELATED"/>
    <property type="match status" value="1"/>
</dbReference>
<protein>
    <recommendedName>
        <fullName evidence="4">Aminotransferase-like plant mobile domain-containing protein</fullName>
    </recommendedName>
</protein>
<proteinExistence type="predicted"/>
<evidence type="ECO:0008006" key="4">
    <source>
        <dbReference type="Google" id="ProtNLM"/>
    </source>
</evidence>
<reference evidence="2" key="2">
    <citation type="submission" date="2021-03" db="UniProtKB">
        <authorList>
            <consortium name="EnsemblPlants"/>
        </authorList>
    </citation>
    <scope>IDENTIFICATION</scope>
</reference>
<accession>A0A803MVP4</accession>